<protein>
    <recommendedName>
        <fullName evidence="2 10">FAD:protein FMN transferase</fullName>
        <ecNumber evidence="1 10">2.7.1.180</ecNumber>
    </recommendedName>
    <alternativeName>
        <fullName evidence="8 10">Flavin transferase</fullName>
    </alternativeName>
</protein>
<evidence type="ECO:0000256" key="5">
    <source>
        <dbReference type="ARBA" id="ARBA00022723"/>
    </source>
</evidence>
<evidence type="ECO:0000256" key="2">
    <source>
        <dbReference type="ARBA" id="ARBA00016337"/>
    </source>
</evidence>
<keyword evidence="13" id="KW-1185">Reference proteome</keyword>
<keyword evidence="12" id="KW-0449">Lipoprotein</keyword>
<reference evidence="12 13" key="1">
    <citation type="submission" date="2010-12" db="EMBL/GenBank/DDBJ databases">
        <title>Complete sequence of Ethanoligenens harbinense YUAN-3.</title>
        <authorList>
            <person name="Lucas S."/>
            <person name="Copeland A."/>
            <person name="Lapidus A."/>
            <person name="Cheng J.-F."/>
            <person name="Bruce D."/>
            <person name="Goodwin L."/>
            <person name="Pitluck S."/>
            <person name="Chertkov O."/>
            <person name="Misra M."/>
            <person name="Detter J.C."/>
            <person name="Han C."/>
            <person name="Tapia R."/>
            <person name="Land M."/>
            <person name="Hauser L."/>
            <person name="Jeffries C."/>
            <person name="Kyrpides N."/>
            <person name="Ivanova N."/>
            <person name="Mikhailova N."/>
            <person name="Wang A."/>
            <person name="Mouttaki H."/>
            <person name="He Z."/>
            <person name="Zhou J."/>
            <person name="Hemme C.L."/>
            <person name="Woyke T."/>
        </authorList>
    </citation>
    <scope>NUCLEOTIDE SEQUENCE [LARGE SCALE GENOMIC DNA]</scope>
    <source>
        <strain evidence="13">DSM 18485 / JCM 12961 / CGMCC 1.5033 / YUAN-3</strain>
    </source>
</reference>
<dbReference type="GO" id="GO:0016740">
    <property type="term" value="F:transferase activity"/>
    <property type="evidence" value="ECO:0007669"/>
    <property type="project" value="UniProtKB-UniRule"/>
</dbReference>
<dbReference type="KEGG" id="eha:Ethha_2255"/>
<dbReference type="Proteomes" id="UP000001551">
    <property type="component" value="Chromosome"/>
</dbReference>
<evidence type="ECO:0000256" key="4">
    <source>
        <dbReference type="ARBA" id="ARBA00022679"/>
    </source>
</evidence>
<proteinExistence type="inferred from homology"/>
<evidence type="ECO:0000256" key="10">
    <source>
        <dbReference type="PIRNR" id="PIRNR006268"/>
    </source>
</evidence>
<comment type="cofactor">
    <cofactor evidence="11">
        <name>Mg(2+)</name>
        <dbReference type="ChEBI" id="CHEBI:18420"/>
    </cofactor>
    <cofactor evidence="11">
        <name>Mn(2+)</name>
        <dbReference type="ChEBI" id="CHEBI:29035"/>
    </cofactor>
    <text evidence="11">Magnesium. Can also use manganese.</text>
</comment>
<feature type="binding site" evidence="11">
    <location>
        <position position="151"/>
    </location>
    <ligand>
        <name>Mg(2+)</name>
        <dbReference type="ChEBI" id="CHEBI:18420"/>
    </ligand>
</feature>
<evidence type="ECO:0000313" key="13">
    <source>
        <dbReference type="Proteomes" id="UP000001551"/>
    </source>
</evidence>
<dbReference type="Pfam" id="PF02424">
    <property type="entry name" value="ApbE"/>
    <property type="match status" value="1"/>
</dbReference>
<dbReference type="InterPro" id="IPR003374">
    <property type="entry name" value="ApbE-like_sf"/>
</dbReference>
<dbReference type="PANTHER" id="PTHR30040:SF2">
    <property type="entry name" value="FAD:PROTEIN FMN TRANSFERASE"/>
    <property type="match status" value="1"/>
</dbReference>
<sequence length="325" mass="35056">MDMTDYETSGFGMGTIIEQRIAASNSNEGERICHRAFEVIRQLEQKMSRFIPGSFISRLNSSDGETAVKMDRDTFHVLKSAGRYYARSGGAFDITAAPLTALWRNCINQKDLPSPNTIQALRPAVSGAGVILNEKDGSARIGRHQSVDLGGIGKGYAADMVLKAYKAQGVTSACINLGGNVHTLGKKTNGESWMIGLQNPRSTRGDFIAVFAISDRSAVTSGDYEKYFESGGKRFHHIIDPGTGYPASSGLMSATVLSGSSMEADALSTAVFVSGLERGMELIEKSPGAEGVVITEEKKVFITKGIKDCFVARSDIPDYQFAFYN</sequence>
<organism evidence="12 13">
    <name type="scientific">Ethanoligenens harbinense (strain DSM 18485 / JCM 12961 / CGMCC 1.5033 / YUAN-3)</name>
    <dbReference type="NCBI Taxonomy" id="663278"/>
    <lineage>
        <taxon>Bacteria</taxon>
        <taxon>Bacillati</taxon>
        <taxon>Bacillota</taxon>
        <taxon>Clostridia</taxon>
        <taxon>Eubacteriales</taxon>
        <taxon>Oscillospiraceae</taxon>
        <taxon>Ethanoligenens</taxon>
    </lineage>
</organism>
<dbReference type="EMBL" id="CP002400">
    <property type="protein sequence ID" value="ADU27769.1"/>
    <property type="molecule type" value="Genomic_DNA"/>
</dbReference>
<keyword evidence="5 10" id="KW-0479">Metal-binding</keyword>
<comment type="catalytic activity">
    <reaction evidence="9 10">
        <text>L-threonyl-[protein] + FAD = FMN-L-threonyl-[protein] + AMP + H(+)</text>
        <dbReference type="Rhea" id="RHEA:36847"/>
        <dbReference type="Rhea" id="RHEA-COMP:11060"/>
        <dbReference type="Rhea" id="RHEA-COMP:11061"/>
        <dbReference type="ChEBI" id="CHEBI:15378"/>
        <dbReference type="ChEBI" id="CHEBI:30013"/>
        <dbReference type="ChEBI" id="CHEBI:57692"/>
        <dbReference type="ChEBI" id="CHEBI:74257"/>
        <dbReference type="ChEBI" id="CHEBI:456215"/>
        <dbReference type="EC" id="2.7.1.180"/>
    </reaction>
</comment>
<feature type="binding site" evidence="11">
    <location>
        <position position="269"/>
    </location>
    <ligand>
        <name>Mg(2+)</name>
        <dbReference type="ChEBI" id="CHEBI:18420"/>
    </ligand>
</feature>
<dbReference type="Gene3D" id="3.10.520.10">
    <property type="entry name" value="ApbE-like domains"/>
    <property type="match status" value="1"/>
</dbReference>
<keyword evidence="6 10" id="KW-0274">FAD</keyword>
<evidence type="ECO:0000256" key="9">
    <source>
        <dbReference type="ARBA" id="ARBA00048540"/>
    </source>
</evidence>
<evidence type="ECO:0000256" key="7">
    <source>
        <dbReference type="ARBA" id="ARBA00022842"/>
    </source>
</evidence>
<dbReference type="EC" id="2.7.1.180" evidence="1 10"/>
<evidence type="ECO:0000256" key="1">
    <source>
        <dbReference type="ARBA" id="ARBA00011955"/>
    </source>
</evidence>
<dbReference type="HOGENOM" id="CLU_044403_1_0_9"/>
<dbReference type="AlphaFoldDB" id="E6U4G2"/>
<keyword evidence="3 10" id="KW-0285">Flavoprotein</keyword>
<accession>E6U4G2</accession>
<feature type="binding site" evidence="11">
    <location>
        <position position="265"/>
    </location>
    <ligand>
        <name>Mg(2+)</name>
        <dbReference type="ChEBI" id="CHEBI:18420"/>
    </ligand>
</feature>
<dbReference type="PANTHER" id="PTHR30040">
    <property type="entry name" value="THIAMINE BIOSYNTHESIS LIPOPROTEIN APBE"/>
    <property type="match status" value="1"/>
</dbReference>
<dbReference type="STRING" id="663278.Ethha_2255"/>
<dbReference type="GO" id="GO:0046872">
    <property type="term" value="F:metal ion binding"/>
    <property type="evidence" value="ECO:0007669"/>
    <property type="project" value="UniProtKB-UniRule"/>
</dbReference>
<evidence type="ECO:0000256" key="11">
    <source>
        <dbReference type="PIRSR" id="PIRSR006268-2"/>
    </source>
</evidence>
<evidence type="ECO:0000256" key="6">
    <source>
        <dbReference type="ARBA" id="ARBA00022827"/>
    </source>
</evidence>
<dbReference type="SUPFAM" id="SSF143631">
    <property type="entry name" value="ApbE-like"/>
    <property type="match status" value="1"/>
</dbReference>
<keyword evidence="7 10" id="KW-0460">Magnesium</keyword>
<comment type="similarity">
    <text evidence="10">Belongs to the ApbE family.</text>
</comment>
<dbReference type="InterPro" id="IPR024932">
    <property type="entry name" value="ApbE"/>
</dbReference>
<evidence type="ECO:0000313" key="12">
    <source>
        <dbReference type="EMBL" id="ADU27769.1"/>
    </source>
</evidence>
<evidence type="ECO:0000256" key="8">
    <source>
        <dbReference type="ARBA" id="ARBA00031306"/>
    </source>
</evidence>
<evidence type="ECO:0000256" key="3">
    <source>
        <dbReference type="ARBA" id="ARBA00022630"/>
    </source>
</evidence>
<gene>
    <name evidence="12" type="ordered locus">Ethha_2255</name>
</gene>
<dbReference type="PIRSF" id="PIRSF006268">
    <property type="entry name" value="ApbE"/>
    <property type="match status" value="1"/>
</dbReference>
<name>E6U4G2_ETHHY</name>
<dbReference type="eggNOG" id="COG1477">
    <property type="taxonomic scope" value="Bacteria"/>
</dbReference>
<keyword evidence="4 10" id="KW-0808">Transferase</keyword>